<dbReference type="Proteomes" id="UP001500307">
    <property type="component" value="Unassembled WGS sequence"/>
</dbReference>
<sequence>MLAPGRRLICATCPSTHTQPSRAIHAATFWLTTRTGHGSSDVLRSASLTPSPYGPRVDQEVYPVRSCQPARTPVARVAAAAVRKPDT</sequence>
<evidence type="ECO:0000313" key="1">
    <source>
        <dbReference type="EMBL" id="GAA4567076.1"/>
    </source>
</evidence>
<dbReference type="EMBL" id="BAABGU010000008">
    <property type="protein sequence ID" value="GAA4567076.1"/>
    <property type="molecule type" value="Genomic_DNA"/>
</dbReference>
<comment type="caution">
    <text evidence="1">The sequence shown here is derived from an EMBL/GenBank/DDBJ whole genome shotgun (WGS) entry which is preliminary data.</text>
</comment>
<accession>A0ABP8SEJ6</accession>
<evidence type="ECO:0000313" key="2">
    <source>
        <dbReference type="Proteomes" id="UP001500307"/>
    </source>
</evidence>
<protein>
    <submittedName>
        <fullName evidence="1">Uncharacterized protein</fullName>
    </submittedName>
</protein>
<reference evidence="2" key="1">
    <citation type="journal article" date="2019" name="Int. J. Syst. Evol. Microbiol.">
        <title>The Global Catalogue of Microorganisms (GCM) 10K type strain sequencing project: providing services to taxonomists for standard genome sequencing and annotation.</title>
        <authorList>
            <consortium name="The Broad Institute Genomics Platform"/>
            <consortium name="The Broad Institute Genome Sequencing Center for Infectious Disease"/>
            <person name="Wu L."/>
            <person name="Ma J."/>
        </authorList>
    </citation>
    <scope>NUCLEOTIDE SEQUENCE [LARGE SCALE GENOMIC DNA]</scope>
    <source>
        <strain evidence="2">JCM 3175</strain>
    </source>
</reference>
<proteinExistence type="predicted"/>
<gene>
    <name evidence="1" type="ORF">GCM10023176_18480</name>
</gene>
<organism evidence="1 2">
    <name type="scientific">Micromonospora coerulea</name>
    <dbReference type="NCBI Taxonomy" id="47856"/>
    <lineage>
        <taxon>Bacteria</taxon>
        <taxon>Bacillati</taxon>
        <taxon>Actinomycetota</taxon>
        <taxon>Actinomycetes</taxon>
        <taxon>Micromonosporales</taxon>
        <taxon>Micromonosporaceae</taxon>
        <taxon>Micromonospora</taxon>
    </lineage>
</organism>
<keyword evidence="2" id="KW-1185">Reference proteome</keyword>
<name>A0ABP8SEJ6_9ACTN</name>